<protein>
    <submittedName>
        <fullName evidence="2">Trehalase</fullName>
    </submittedName>
</protein>
<reference evidence="2" key="1">
    <citation type="journal article" date="2013" name="Environ. Microbiol.">
        <title>Seasonally variable intestinal metagenomes of the red palm weevil (Rhynchophorus ferrugineus).</title>
        <authorList>
            <person name="Jia S."/>
            <person name="Zhang X."/>
            <person name="Zhang G."/>
            <person name="Yin A."/>
            <person name="Zhang S."/>
            <person name="Li F."/>
            <person name="Wang L."/>
            <person name="Zhao D."/>
            <person name="Yun Q."/>
            <person name="Tala"/>
            <person name="Wang J."/>
            <person name="Sun G."/>
            <person name="Baabdullah M."/>
            <person name="Yu X."/>
            <person name="Hu S."/>
            <person name="Al-Mssallem I.S."/>
            <person name="Yu J."/>
        </authorList>
    </citation>
    <scope>NUCLEOTIDE SEQUENCE</scope>
</reference>
<dbReference type="Gene3D" id="1.50.10.10">
    <property type="match status" value="1"/>
</dbReference>
<evidence type="ECO:0000256" key="1">
    <source>
        <dbReference type="SAM" id="MobiDB-lite"/>
    </source>
</evidence>
<dbReference type="InterPro" id="IPR001661">
    <property type="entry name" value="Glyco_hydro_37"/>
</dbReference>
<dbReference type="GO" id="GO:0004555">
    <property type="term" value="F:alpha,alpha-trehalase activity"/>
    <property type="evidence" value="ECO:0007669"/>
    <property type="project" value="InterPro"/>
</dbReference>
<dbReference type="PANTHER" id="PTHR23403:SF1">
    <property type="entry name" value="TREHALASE"/>
    <property type="match status" value="1"/>
</dbReference>
<dbReference type="SUPFAM" id="SSF48208">
    <property type="entry name" value="Six-hairpin glycosidases"/>
    <property type="match status" value="1"/>
</dbReference>
<feature type="region of interest" description="Disordered" evidence="1">
    <location>
        <begin position="82"/>
        <end position="109"/>
    </location>
</feature>
<dbReference type="InterPro" id="IPR012341">
    <property type="entry name" value="6hp_glycosidase-like_sf"/>
</dbReference>
<feature type="non-terminal residue" evidence="2">
    <location>
        <position position="1"/>
    </location>
</feature>
<dbReference type="Pfam" id="PF01204">
    <property type="entry name" value="Trehalase"/>
    <property type="match status" value="1"/>
</dbReference>
<dbReference type="GO" id="GO:0005993">
    <property type="term" value="P:trehalose catabolic process"/>
    <property type="evidence" value="ECO:0007669"/>
    <property type="project" value="TreeGrafter"/>
</dbReference>
<dbReference type="EMBL" id="KF123655">
    <property type="protein sequence ID" value="AIA90961.1"/>
    <property type="molecule type" value="Genomic_DNA"/>
</dbReference>
<dbReference type="AlphaFoldDB" id="A0A060CDZ8"/>
<accession>A0A060CDZ8</accession>
<feature type="region of interest" description="Disordered" evidence="1">
    <location>
        <begin position="1"/>
        <end position="25"/>
    </location>
</feature>
<proteinExistence type="predicted"/>
<evidence type="ECO:0000313" key="2">
    <source>
        <dbReference type="EMBL" id="AIA90961.1"/>
    </source>
</evidence>
<feature type="compositionally biased region" description="Basic and acidic residues" evidence="1">
    <location>
        <begin position="82"/>
        <end position="103"/>
    </location>
</feature>
<name>A0A060CDZ8_9GAMM</name>
<sequence length="109" mass="12600">HYDASDEPRPERHSSDNEEALGKTYRDVRAAAESGEDFTDACEGEETRCAGVLLNSVLYQVEKNLAQFAKILGKSEDVRNFHERSRRRQEAMNKYLWDKKQDLPKLSPR</sequence>
<dbReference type="InterPro" id="IPR008928">
    <property type="entry name" value="6-hairpin_glycosidase_sf"/>
</dbReference>
<organism evidence="2">
    <name type="scientific">uncultured Erwinia sp</name>
    <dbReference type="NCBI Taxonomy" id="246798"/>
    <lineage>
        <taxon>Bacteria</taxon>
        <taxon>Pseudomonadati</taxon>
        <taxon>Pseudomonadota</taxon>
        <taxon>Gammaproteobacteria</taxon>
        <taxon>Enterobacterales</taxon>
        <taxon>Erwiniaceae</taxon>
        <taxon>Erwinia</taxon>
        <taxon>environmental samples</taxon>
    </lineage>
</organism>
<dbReference type="PANTHER" id="PTHR23403">
    <property type="entry name" value="TREHALASE"/>
    <property type="match status" value="1"/>
</dbReference>